<accession>A0AA95HLE1</accession>
<organism evidence="1">
    <name type="scientific">Candidatus Thiothrix putei</name>
    <dbReference type="NCBI Taxonomy" id="3080811"/>
    <lineage>
        <taxon>Bacteria</taxon>
        <taxon>Pseudomonadati</taxon>
        <taxon>Pseudomonadota</taxon>
        <taxon>Gammaproteobacteria</taxon>
        <taxon>Thiotrichales</taxon>
        <taxon>Thiotrichaceae</taxon>
        <taxon>Thiothrix</taxon>
    </lineage>
</organism>
<reference evidence="1" key="1">
    <citation type="journal article" date="2023" name="Int. J. Mol. Sci.">
        <title>Metagenomics Revealed a New Genus 'Candidatus Thiocaldithrix dubininis' gen. nov., sp. nov. and a New Species 'Candidatus Thiothrix putei' sp. nov. in the Family Thiotrichaceae, Some Members of Which Have Traits of Both Na+- and H+-Motive Energetics.</title>
        <authorList>
            <person name="Ravin N.V."/>
            <person name="Muntyan M.S."/>
            <person name="Smolyakov D.D."/>
            <person name="Rudenko T.S."/>
            <person name="Beletsky A.V."/>
            <person name="Mardanov A.V."/>
            <person name="Grabovich M.Y."/>
        </authorList>
    </citation>
    <scope>NUCLEOTIDE SEQUENCE</scope>
    <source>
        <strain evidence="1">GKL-02</strain>
    </source>
</reference>
<protein>
    <submittedName>
        <fullName evidence="1">Uncharacterized protein</fullName>
    </submittedName>
</protein>
<evidence type="ECO:0000313" key="1">
    <source>
        <dbReference type="EMBL" id="WGZ96161.1"/>
    </source>
</evidence>
<name>A0AA95HLE1_9GAMM</name>
<dbReference type="Proteomes" id="UP001301326">
    <property type="component" value="Chromosome"/>
</dbReference>
<dbReference type="AlphaFoldDB" id="A0AA95HLE1"/>
<reference evidence="1" key="2">
    <citation type="submission" date="2023-04" db="EMBL/GenBank/DDBJ databases">
        <authorList>
            <person name="Beletskiy A.V."/>
            <person name="Mardanov A.V."/>
            <person name="Ravin N.V."/>
        </authorList>
    </citation>
    <scope>NUCLEOTIDE SEQUENCE</scope>
    <source>
        <strain evidence="1">GKL-02</strain>
    </source>
</reference>
<dbReference type="KEGG" id="tput:QJT81_09370"/>
<gene>
    <name evidence="1" type="ORF">QJT81_09370</name>
</gene>
<sequence length="179" mass="20757">MSLQQFNNSPVTQEHIEFYPLDALMNFLFSPIGRDTRERKIHILNRMMAYFRSSIYRRIYFIPGAAKTRTRPPCISLAPTEGQVTFSFYDGSQAIRKVTLSNSQLCNTLQRHYQQEVELVHYGVALLKVAHNTLTAEHSNVLEEIRFLHQQCIPLGQCADWIKNCFTPEVQQYLDGENT</sequence>
<proteinExistence type="predicted"/>
<dbReference type="EMBL" id="CP124756">
    <property type="protein sequence ID" value="WGZ96161.1"/>
    <property type="molecule type" value="Genomic_DNA"/>
</dbReference>